<name>A2Q1R2_MEDTR</name>
<protein>
    <submittedName>
        <fullName evidence="1">Uncharacterized protein</fullName>
    </submittedName>
</protein>
<reference evidence="1" key="2">
    <citation type="submission" date="2007-03" db="EMBL/GenBank/DDBJ databases">
        <authorList>
            <consortium name="The International Medicago Genome Annotation Group"/>
        </authorList>
    </citation>
    <scope>NUCLEOTIDE SEQUENCE</scope>
</reference>
<organism evidence="1">
    <name type="scientific">Medicago truncatula</name>
    <name type="common">Barrel medic</name>
    <name type="synonym">Medicago tribuloides</name>
    <dbReference type="NCBI Taxonomy" id="3880"/>
    <lineage>
        <taxon>Eukaryota</taxon>
        <taxon>Viridiplantae</taxon>
        <taxon>Streptophyta</taxon>
        <taxon>Embryophyta</taxon>
        <taxon>Tracheophyta</taxon>
        <taxon>Spermatophyta</taxon>
        <taxon>Magnoliopsida</taxon>
        <taxon>eudicotyledons</taxon>
        <taxon>Gunneridae</taxon>
        <taxon>Pentapetalae</taxon>
        <taxon>rosids</taxon>
        <taxon>fabids</taxon>
        <taxon>Fabales</taxon>
        <taxon>Fabaceae</taxon>
        <taxon>Papilionoideae</taxon>
        <taxon>50 kb inversion clade</taxon>
        <taxon>NPAAA clade</taxon>
        <taxon>Hologalegina</taxon>
        <taxon>IRL clade</taxon>
        <taxon>Trifolieae</taxon>
        <taxon>Medicago</taxon>
    </lineage>
</organism>
<gene>
    <name evidence="1" type="ORF">MtrDRAFT_AC149032g28v2</name>
</gene>
<dbReference type="AlphaFoldDB" id="A2Q1R2"/>
<evidence type="ECO:0000313" key="1">
    <source>
        <dbReference type="EMBL" id="ABN05879.1"/>
    </source>
</evidence>
<dbReference type="EMBL" id="AC149032">
    <property type="protein sequence ID" value="ABN05879.1"/>
    <property type="molecule type" value="Genomic_DNA"/>
</dbReference>
<reference evidence="1" key="1">
    <citation type="submission" date="2004-08" db="EMBL/GenBank/DDBJ databases">
        <authorList>
            <person name="Town C.D."/>
        </authorList>
    </citation>
    <scope>NUCLEOTIDE SEQUENCE</scope>
</reference>
<sequence length="52" mass="6165">MLSFEKEFSRDKSSLIIWFIQGVIEIQQYSFAKIRYTASKQISVLKSEDDIF</sequence>
<proteinExistence type="predicted"/>
<accession>A2Q1R2</accession>